<dbReference type="Gene3D" id="3.40.50.1260">
    <property type="entry name" value="Phosphoglycerate kinase, N-terminal domain"/>
    <property type="match status" value="1"/>
</dbReference>
<name>A0A0B1ZB29_9SPHN</name>
<dbReference type="AlphaFoldDB" id="A0A0B1ZB29"/>
<dbReference type="InterPro" id="IPR036043">
    <property type="entry name" value="Phosphoglycerate_kinase_sf"/>
</dbReference>
<keyword evidence="8" id="KW-0067">ATP-binding</keyword>
<evidence type="ECO:0000256" key="4">
    <source>
        <dbReference type="ARBA" id="ARBA00013061"/>
    </source>
</evidence>
<dbReference type="InterPro" id="IPR015824">
    <property type="entry name" value="Phosphoglycerate_kinase_N"/>
</dbReference>
<dbReference type="Proteomes" id="UP000031057">
    <property type="component" value="Unassembled WGS sequence"/>
</dbReference>
<comment type="caution">
    <text evidence="10">The sequence shown here is derived from an EMBL/GenBank/DDBJ whole genome shotgun (WGS) entry which is preliminary data.</text>
</comment>
<dbReference type="GO" id="GO:0005524">
    <property type="term" value="F:ATP binding"/>
    <property type="evidence" value="ECO:0007669"/>
    <property type="project" value="UniProtKB-KW"/>
</dbReference>
<feature type="non-terminal residue" evidence="10">
    <location>
        <position position="76"/>
    </location>
</feature>
<evidence type="ECO:0000313" key="11">
    <source>
        <dbReference type="Proteomes" id="UP000031057"/>
    </source>
</evidence>
<gene>
    <name evidence="10" type="ORF">LK12_23430</name>
</gene>
<evidence type="ECO:0000256" key="9">
    <source>
        <dbReference type="RuleBase" id="RU000532"/>
    </source>
</evidence>
<dbReference type="InterPro" id="IPR015911">
    <property type="entry name" value="Phosphoglycerate_kinase_CS"/>
</dbReference>
<evidence type="ECO:0000256" key="6">
    <source>
        <dbReference type="ARBA" id="ARBA00022741"/>
    </source>
</evidence>
<sequence length="76" mass="8417">LYPGRDARDTSFTTTISRKGFHMKSVEDLGDLRGKRVVIRCDFNVPLDGDKITDDGRIKAALPTLTQLHEAGARTT</sequence>
<dbReference type="GO" id="GO:0005829">
    <property type="term" value="C:cytosol"/>
    <property type="evidence" value="ECO:0007669"/>
    <property type="project" value="TreeGrafter"/>
</dbReference>
<organism evidence="10 11">
    <name type="scientific">Novosphingobium malaysiense</name>
    <dbReference type="NCBI Taxonomy" id="1348853"/>
    <lineage>
        <taxon>Bacteria</taxon>
        <taxon>Pseudomonadati</taxon>
        <taxon>Pseudomonadota</taxon>
        <taxon>Alphaproteobacteria</taxon>
        <taxon>Sphingomonadales</taxon>
        <taxon>Sphingomonadaceae</taxon>
        <taxon>Novosphingobium</taxon>
    </lineage>
</organism>
<dbReference type="GO" id="GO:0006094">
    <property type="term" value="P:gluconeogenesis"/>
    <property type="evidence" value="ECO:0007669"/>
    <property type="project" value="TreeGrafter"/>
</dbReference>
<protein>
    <recommendedName>
        <fullName evidence="4 9">Phosphoglycerate kinase</fullName>
        <ecNumber evidence="4 9">2.7.2.3</ecNumber>
    </recommendedName>
</protein>
<keyword evidence="11" id="KW-1185">Reference proteome</keyword>
<keyword evidence="7 9" id="KW-0418">Kinase</keyword>
<evidence type="ECO:0000256" key="3">
    <source>
        <dbReference type="ARBA" id="ARBA00011245"/>
    </source>
</evidence>
<evidence type="ECO:0000256" key="5">
    <source>
        <dbReference type="ARBA" id="ARBA00022679"/>
    </source>
</evidence>
<evidence type="ECO:0000256" key="8">
    <source>
        <dbReference type="ARBA" id="ARBA00022840"/>
    </source>
</evidence>
<dbReference type="PRINTS" id="PR00477">
    <property type="entry name" value="PHGLYCKINASE"/>
</dbReference>
<comment type="catalytic activity">
    <reaction evidence="1 9">
        <text>(2R)-3-phosphoglycerate + ATP = (2R)-3-phospho-glyceroyl phosphate + ADP</text>
        <dbReference type="Rhea" id="RHEA:14801"/>
        <dbReference type="ChEBI" id="CHEBI:30616"/>
        <dbReference type="ChEBI" id="CHEBI:57604"/>
        <dbReference type="ChEBI" id="CHEBI:58272"/>
        <dbReference type="ChEBI" id="CHEBI:456216"/>
        <dbReference type="EC" id="2.7.2.3"/>
    </reaction>
</comment>
<dbReference type="PROSITE" id="PS00111">
    <property type="entry name" value="PGLYCERATE_KINASE"/>
    <property type="match status" value="1"/>
</dbReference>
<comment type="subunit">
    <text evidence="3">Monomer.</text>
</comment>
<accession>A0A0B1ZB29</accession>
<dbReference type="STRING" id="1348853.LK12_23430"/>
<dbReference type="PANTHER" id="PTHR11406:SF23">
    <property type="entry name" value="PHOSPHOGLYCERATE KINASE 1, CHLOROPLASTIC-RELATED"/>
    <property type="match status" value="1"/>
</dbReference>
<reference evidence="10 11" key="1">
    <citation type="submission" date="2014-10" db="EMBL/GenBank/DDBJ databases">
        <title>Genome sequence of Novosphingobium malaysiense MUSC 273(T).</title>
        <authorList>
            <person name="Lee L.-H."/>
        </authorList>
    </citation>
    <scope>NUCLEOTIDE SEQUENCE [LARGE SCALE GENOMIC DNA]</scope>
    <source>
        <strain evidence="10 11">MUSC 273</strain>
    </source>
</reference>
<proteinExistence type="inferred from homology"/>
<feature type="non-terminal residue" evidence="10">
    <location>
        <position position="1"/>
    </location>
</feature>
<keyword evidence="5 9" id="KW-0808">Transferase</keyword>
<dbReference type="SUPFAM" id="SSF53748">
    <property type="entry name" value="Phosphoglycerate kinase"/>
    <property type="match status" value="1"/>
</dbReference>
<dbReference type="GO" id="GO:0004618">
    <property type="term" value="F:phosphoglycerate kinase activity"/>
    <property type="evidence" value="ECO:0007669"/>
    <property type="project" value="UniProtKB-EC"/>
</dbReference>
<comment type="similarity">
    <text evidence="2 9">Belongs to the phosphoglycerate kinase family.</text>
</comment>
<dbReference type="EMBL" id="JTDI01000042">
    <property type="protein sequence ID" value="KHK87648.1"/>
    <property type="molecule type" value="Genomic_DNA"/>
</dbReference>
<dbReference type="PANTHER" id="PTHR11406">
    <property type="entry name" value="PHOSPHOGLYCERATE KINASE"/>
    <property type="match status" value="1"/>
</dbReference>
<dbReference type="GO" id="GO:0043531">
    <property type="term" value="F:ADP binding"/>
    <property type="evidence" value="ECO:0007669"/>
    <property type="project" value="TreeGrafter"/>
</dbReference>
<dbReference type="GO" id="GO:0006096">
    <property type="term" value="P:glycolytic process"/>
    <property type="evidence" value="ECO:0007669"/>
    <property type="project" value="InterPro"/>
</dbReference>
<keyword evidence="6" id="KW-0547">Nucleotide-binding</keyword>
<evidence type="ECO:0000256" key="2">
    <source>
        <dbReference type="ARBA" id="ARBA00008982"/>
    </source>
</evidence>
<evidence type="ECO:0000256" key="7">
    <source>
        <dbReference type="ARBA" id="ARBA00022777"/>
    </source>
</evidence>
<evidence type="ECO:0000256" key="1">
    <source>
        <dbReference type="ARBA" id="ARBA00000642"/>
    </source>
</evidence>
<dbReference type="Pfam" id="PF00162">
    <property type="entry name" value="PGK"/>
    <property type="match status" value="1"/>
</dbReference>
<dbReference type="InterPro" id="IPR001576">
    <property type="entry name" value="Phosphoglycerate_kinase"/>
</dbReference>
<evidence type="ECO:0000313" key="10">
    <source>
        <dbReference type="EMBL" id="KHK87648.1"/>
    </source>
</evidence>
<dbReference type="EC" id="2.7.2.3" evidence="4 9"/>